<dbReference type="AlphaFoldDB" id="A0A068W9N9"/>
<dbReference type="EMBL" id="LK028576">
    <property type="protein sequence ID" value="CDS16360.1"/>
    <property type="molecule type" value="Genomic_DNA"/>
</dbReference>
<reference evidence="1 2" key="1">
    <citation type="journal article" date="2013" name="Nature">
        <title>The genomes of four tapeworm species reveal adaptations to parasitism.</title>
        <authorList>
            <person name="Tsai I.J."/>
            <person name="Zarowiecki M."/>
            <person name="Holroyd N."/>
            <person name="Garciarrubio A."/>
            <person name="Sanchez-Flores A."/>
            <person name="Brooks K.L."/>
            <person name="Tracey A."/>
            <person name="Bobes R.J."/>
            <person name="Fragoso G."/>
            <person name="Sciutto E."/>
            <person name="Aslett M."/>
            <person name="Beasley H."/>
            <person name="Bennett H.M."/>
            <person name="Cai J."/>
            <person name="Camicia F."/>
            <person name="Clark R."/>
            <person name="Cucher M."/>
            <person name="De Silva N."/>
            <person name="Day T.A."/>
            <person name="Deplazes P."/>
            <person name="Estrada K."/>
            <person name="Fernandez C."/>
            <person name="Holland P.W."/>
            <person name="Hou J."/>
            <person name="Hu S."/>
            <person name="Huckvale T."/>
            <person name="Hung S.S."/>
            <person name="Kamenetzky L."/>
            <person name="Keane J.A."/>
            <person name="Kiss F."/>
            <person name="Koziol U."/>
            <person name="Lambert O."/>
            <person name="Liu K."/>
            <person name="Luo X."/>
            <person name="Luo Y."/>
            <person name="Macchiaroli N."/>
            <person name="Nichol S."/>
            <person name="Paps J."/>
            <person name="Parkinson J."/>
            <person name="Pouchkina-Stantcheva N."/>
            <person name="Riddiford N."/>
            <person name="Rosenzvit M."/>
            <person name="Salinas G."/>
            <person name="Wasmuth J.D."/>
            <person name="Zamanian M."/>
            <person name="Zheng Y."/>
            <person name="Cai X."/>
            <person name="Soberon X."/>
            <person name="Olson P.D."/>
            <person name="Laclette J.P."/>
            <person name="Brehm K."/>
            <person name="Berriman M."/>
            <person name="Garciarrubio A."/>
            <person name="Bobes R.J."/>
            <person name="Fragoso G."/>
            <person name="Sanchez-Flores A."/>
            <person name="Estrada K."/>
            <person name="Cevallos M.A."/>
            <person name="Morett E."/>
            <person name="Gonzalez V."/>
            <person name="Portillo T."/>
            <person name="Ochoa-Leyva A."/>
            <person name="Jose M.V."/>
            <person name="Sciutto E."/>
            <person name="Landa A."/>
            <person name="Jimenez L."/>
            <person name="Valdes V."/>
            <person name="Carrero J.C."/>
            <person name="Larralde C."/>
            <person name="Morales-Montor J."/>
            <person name="Limon-Lason J."/>
            <person name="Soberon X."/>
            <person name="Laclette J.P."/>
        </authorList>
    </citation>
    <scope>NUCLEOTIDE SEQUENCE [LARGE SCALE GENOMIC DNA]</scope>
</reference>
<dbReference type="WBParaSite" id="EgrG_000878200">
    <property type="protein sequence ID" value="EgrG_000878200"/>
    <property type="gene ID" value="EgrG_000878200"/>
</dbReference>
<sequence length="124" mass="14174">MRPSPSLFERESILADAHGSSVSKLFRKFYGSLRTWCKCDNRVSLGKMLMVSASQNAIFVYDGFFSIGYCLSSCHEHRLFVLALRDLFLLNHTLIAGSYAFSAPPKQVYYLNSVRHQRVCFFGF</sequence>
<dbReference type="Proteomes" id="UP000492820">
    <property type="component" value="Unassembled WGS sequence"/>
</dbReference>
<gene>
    <name evidence="1" type="ORF">EgrG_000878200</name>
</gene>
<reference evidence="3" key="3">
    <citation type="submission" date="2020-10" db="UniProtKB">
        <authorList>
            <consortium name="WormBaseParasite"/>
        </authorList>
    </citation>
    <scope>IDENTIFICATION</scope>
</reference>
<evidence type="ECO:0000313" key="3">
    <source>
        <dbReference type="WBParaSite" id="EgrG_000878200"/>
    </source>
</evidence>
<name>A0A068W9N9_ECHGR</name>
<proteinExistence type="predicted"/>
<reference evidence="1" key="2">
    <citation type="submission" date="2014-06" db="EMBL/GenBank/DDBJ databases">
        <authorList>
            <person name="Aslett M."/>
        </authorList>
    </citation>
    <scope>NUCLEOTIDE SEQUENCE</scope>
</reference>
<evidence type="ECO:0000313" key="1">
    <source>
        <dbReference type="EMBL" id="CDS16360.1"/>
    </source>
</evidence>
<evidence type="ECO:0000313" key="2">
    <source>
        <dbReference type="Proteomes" id="UP000492820"/>
    </source>
</evidence>
<protein>
    <submittedName>
        <fullName evidence="1 3">Uncharacterized protein</fullName>
    </submittedName>
</protein>
<organism evidence="1">
    <name type="scientific">Echinococcus granulosus</name>
    <name type="common">Hydatid tapeworm</name>
    <dbReference type="NCBI Taxonomy" id="6210"/>
    <lineage>
        <taxon>Eukaryota</taxon>
        <taxon>Metazoa</taxon>
        <taxon>Spiralia</taxon>
        <taxon>Lophotrochozoa</taxon>
        <taxon>Platyhelminthes</taxon>
        <taxon>Cestoda</taxon>
        <taxon>Eucestoda</taxon>
        <taxon>Cyclophyllidea</taxon>
        <taxon>Taeniidae</taxon>
        <taxon>Echinococcus</taxon>
        <taxon>Echinococcus granulosus group</taxon>
    </lineage>
</organism>
<accession>A0A068W9N9</accession>